<keyword evidence="4 8" id="KW-1133">Transmembrane helix</keyword>
<feature type="transmembrane region" description="Helical" evidence="8">
    <location>
        <begin position="47"/>
        <end position="67"/>
    </location>
</feature>
<accession>A0ABN3VQ41</accession>
<feature type="transmembrane region" description="Helical" evidence="8">
    <location>
        <begin position="860"/>
        <end position="882"/>
    </location>
</feature>
<proteinExistence type="inferred from homology"/>
<feature type="region of interest" description="Disordered" evidence="7">
    <location>
        <begin position="1"/>
        <end position="21"/>
    </location>
</feature>
<evidence type="ECO:0000256" key="7">
    <source>
        <dbReference type="SAM" id="MobiDB-lite"/>
    </source>
</evidence>
<comment type="subcellular location">
    <subcellularLocation>
        <location evidence="1">Cell membrane</location>
        <topology evidence="1">Multi-pass membrane protein</topology>
    </subcellularLocation>
</comment>
<comment type="similarity">
    <text evidence="6">Belongs to the ABC-4 integral membrane protein family.</text>
</comment>
<dbReference type="InterPro" id="IPR050250">
    <property type="entry name" value="Macrolide_Exporter_MacB"/>
</dbReference>
<feature type="transmembrane region" description="Helical" evidence="8">
    <location>
        <begin position="472"/>
        <end position="499"/>
    </location>
</feature>
<dbReference type="InterPro" id="IPR003838">
    <property type="entry name" value="ABC3_permease_C"/>
</dbReference>
<evidence type="ECO:0000256" key="4">
    <source>
        <dbReference type="ARBA" id="ARBA00022989"/>
    </source>
</evidence>
<dbReference type="EMBL" id="BAAAVI010000003">
    <property type="protein sequence ID" value="GAA2849164.1"/>
    <property type="molecule type" value="Genomic_DNA"/>
</dbReference>
<feature type="transmembrane region" description="Helical" evidence="8">
    <location>
        <begin position="347"/>
        <end position="376"/>
    </location>
</feature>
<dbReference type="Pfam" id="PF02687">
    <property type="entry name" value="FtsX"/>
    <property type="match status" value="1"/>
</dbReference>
<feature type="transmembrane region" description="Helical" evidence="8">
    <location>
        <begin position="801"/>
        <end position="831"/>
    </location>
</feature>
<reference evidence="10 11" key="1">
    <citation type="journal article" date="2019" name="Int. J. Syst. Evol. Microbiol.">
        <title>The Global Catalogue of Microorganisms (GCM) 10K type strain sequencing project: providing services to taxonomists for standard genome sequencing and annotation.</title>
        <authorList>
            <consortium name="The Broad Institute Genomics Platform"/>
            <consortium name="The Broad Institute Genome Sequencing Center for Infectious Disease"/>
            <person name="Wu L."/>
            <person name="Ma J."/>
        </authorList>
    </citation>
    <scope>NUCLEOTIDE SEQUENCE [LARGE SCALE GENOMIC DNA]</scope>
    <source>
        <strain evidence="10 11">JCM 6242</strain>
    </source>
</reference>
<evidence type="ECO:0000259" key="9">
    <source>
        <dbReference type="Pfam" id="PF02687"/>
    </source>
</evidence>
<keyword evidence="3 8" id="KW-0812">Transmembrane</keyword>
<comment type="caution">
    <text evidence="10">The sequence shown here is derived from an EMBL/GenBank/DDBJ whole genome shotgun (WGS) entry which is preliminary data.</text>
</comment>
<feature type="transmembrane region" description="Helical" evidence="8">
    <location>
        <begin position="303"/>
        <end position="326"/>
    </location>
</feature>
<keyword evidence="5 8" id="KW-0472">Membrane</keyword>
<keyword evidence="2" id="KW-1003">Cell membrane</keyword>
<feature type="domain" description="ABC3 transporter permease C-terminal" evidence="9">
    <location>
        <begin position="307"/>
        <end position="416"/>
    </location>
</feature>
<evidence type="ECO:0000256" key="1">
    <source>
        <dbReference type="ARBA" id="ARBA00004651"/>
    </source>
</evidence>
<feature type="transmembrane region" description="Helical" evidence="8">
    <location>
        <begin position="434"/>
        <end position="452"/>
    </location>
</feature>
<evidence type="ECO:0000256" key="5">
    <source>
        <dbReference type="ARBA" id="ARBA00023136"/>
    </source>
</evidence>
<dbReference type="Proteomes" id="UP001500831">
    <property type="component" value="Unassembled WGS sequence"/>
</dbReference>
<evidence type="ECO:0000256" key="2">
    <source>
        <dbReference type="ARBA" id="ARBA00022475"/>
    </source>
</evidence>
<organism evidence="10 11">
    <name type="scientific">Streptosporangium fragile</name>
    <dbReference type="NCBI Taxonomy" id="46186"/>
    <lineage>
        <taxon>Bacteria</taxon>
        <taxon>Bacillati</taxon>
        <taxon>Actinomycetota</taxon>
        <taxon>Actinomycetes</taxon>
        <taxon>Streptosporangiales</taxon>
        <taxon>Streptosporangiaceae</taxon>
        <taxon>Streptosporangium</taxon>
    </lineage>
</organism>
<evidence type="ECO:0000256" key="3">
    <source>
        <dbReference type="ARBA" id="ARBA00022692"/>
    </source>
</evidence>
<feature type="transmembrane region" description="Helical" evidence="8">
    <location>
        <begin position="388"/>
        <end position="413"/>
    </location>
</feature>
<evidence type="ECO:0000313" key="10">
    <source>
        <dbReference type="EMBL" id="GAA2849164.1"/>
    </source>
</evidence>
<evidence type="ECO:0000313" key="11">
    <source>
        <dbReference type="Proteomes" id="UP001500831"/>
    </source>
</evidence>
<feature type="transmembrane region" description="Helical" evidence="8">
    <location>
        <begin position="754"/>
        <end position="780"/>
    </location>
</feature>
<feature type="transmembrane region" description="Helical" evidence="8">
    <location>
        <begin position="520"/>
        <end position="539"/>
    </location>
</feature>
<evidence type="ECO:0000256" key="8">
    <source>
        <dbReference type="SAM" id="Phobius"/>
    </source>
</evidence>
<gene>
    <name evidence="10" type="ORF">GCM10010517_06470</name>
</gene>
<dbReference type="RefSeq" id="WP_344967638.1">
    <property type="nucleotide sequence ID" value="NZ_BAAAVI010000003.1"/>
</dbReference>
<sequence>MSRTSGERPVSAESERRTAGAGRSPLAAFRAALRISRRGIGRARARSALIMVMIGLPVLLVTVLATWRATDDVDSREGLNWHIGAADAQVRAETSGRPIWQSVDGAIRGIADPVDTDGAATYGKLTERQVRALFEPGARMVPAHTGWTGYRVAGSYREADLREIDLRDPITTGMYRLLSGRLPRTPGEVAVSPALGLREGTALPLTRTGGTATVVGVVEPQRAPGHPEIVALPGSALADGKGVSTDWLVDTPAPVTWERVREINRHGVVVVSRAVINDPPPEADTGVPIHEESGNIVGVLEGALGMAVVVLEVVFLAGPAFAVGIRRRRRELALVAAQGGSPRHLRAVVLADGLTLGLTASVLGAGAGVGVAAAVTPFVHRGPFEVPFGWVALTVLLGTASALLAAVVPAVQASRADTAAALAARRAPARDRRGLPLLGLLLALGGLAVIGYDVVAGSERWDPTWSSSRIRLLAGAVLGQLGLVLLTPWLVGAAARLAARLPLPFRMAARDAARNRGRTAPAVAAVLAATAAFAALGVVTSSQLAYHRETYVPRYMTGSTVVDARVNPEMWREIRRTVTSLLPGVPLIEVGQMREVGYPFAELRRESGCEHCVLSFGSFGEIAVGGTDLLRHFLRGPDPDAEAALAAGKAVVFDPRLARDGTLSLEARGPGMSAVGPVPAVVRRPPGEVPVLAMLSATAVAKLGATVDQVALVADPAVLRVTPEQEERLDAAVRAVSRSASVTVERGFQSDNTVMLLVLALGAAVLVLGGTFAATGLAAAEARPDRATLAAVGATGRVQRLLVAGQAAFIAGLGVSAGTLAGLVVGLVAAVGERLRGQDLVRPANDLVAAPAPLVVDVPWLALAGVLAGLPLLAALLAGVCVRTGVVLTRRLA</sequence>
<protein>
    <recommendedName>
        <fullName evidence="9">ABC3 transporter permease C-terminal domain-containing protein</fullName>
    </recommendedName>
</protein>
<dbReference type="PANTHER" id="PTHR30572:SF4">
    <property type="entry name" value="ABC TRANSPORTER PERMEASE YTRF"/>
    <property type="match status" value="1"/>
</dbReference>
<keyword evidence="11" id="KW-1185">Reference proteome</keyword>
<evidence type="ECO:0000256" key="6">
    <source>
        <dbReference type="ARBA" id="ARBA00038076"/>
    </source>
</evidence>
<name>A0ABN3VQ41_9ACTN</name>
<dbReference type="PANTHER" id="PTHR30572">
    <property type="entry name" value="MEMBRANE COMPONENT OF TRANSPORTER-RELATED"/>
    <property type="match status" value="1"/>
</dbReference>